<protein>
    <recommendedName>
        <fullName evidence="2">Hydrophobic seed protein domain-containing protein</fullName>
    </recommendedName>
</protein>
<evidence type="ECO:0000259" key="2">
    <source>
        <dbReference type="Pfam" id="PF14547"/>
    </source>
</evidence>
<evidence type="ECO:0000313" key="3">
    <source>
        <dbReference type="EMBL" id="KAK5777572.1"/>
    </source>
</evidence>
<gene>
    <name evidence="3" type="ORF">PVK06_045539</name>
</gene>
<comment type="caution">
    <text evidence="3">The sequence shown here is derived from an EMBL/GenBank/DDBJ whole genome shotgun (WGS) entry which is preliminary data.</text>
</comment>
<dbReference type="Gene3D" id="1.10.110.10">
    <property type="entry name" value="Plant lipid-transfer and hydrophobic proteins"/>
    <property type="match status" value="1"/>
</dbReference>
<dbReference type="SUPFAM" id="SSF47699">
    <property type="entry name" value="Bifunctional inhibitor/lipid-transfer protein/seed storage 2S albumin"/>
    <property type="match status" value="1"/>
</dbReference>
<dbReference type="InterPro" id="IPR027923">
    <property type="entry name" value="Hydrophob_seed_dom"/>
</dbReference>
<evidence type="ECO:0000313" key="4">
    <source>
        <dbReference type="Proteomes" id="UP001358586"/>
    </source>
</evidence>
<comment type="similarity">
    <text evidence="1">Belongs to the plant LTP family. PEARLI1 subfamily.</text>
</comment>
<accession>A0ABR0MWF5</accession>
<keyword evidence="4" id="KW-1185">Reference proteome</keyword>
<feature type="domain" description="Hydrophobic seed protein" evidence="2">
    <location>
        <begin position="3"/>
        <end position="57"/>
    </location>
</feature>
<proteinExistence type="inferred from homology"/>
<dbReference type="Pfam" id="PF14547">
    <property type="entry name" value="Hydrophob_seed"/>
    <property type="match status" value="1"/>
</dbReference>
<dbReference type="EMBL" id="JARKNE010000012">
    <property type="protein sequence ID" value="KAK5777572.1"/>
    <property type="molecule type" value="Genomic_DNA"/>
</dbReference>
<evidence type="ECO:0000256" key="1">
    <source>
        <dbReference type="ARBA" id="ARBA00008965"/>
    </source>
</evidence>
<reference evidence="3 4" key="1">
    <citation type="submission" date="2023-03" db="EMBL/GenBank/DDBJ databases">
        <title>WGS of Gossypium arboreum.</title>
        <authorList>
            <person name="Yu D."/>
        </authorList>
    </citation>
    <scope>NUCLEOTIDE SEQUENCE [LARGE SCALE GENOMIC DNA]</scope>
    <source>
        <tissue evidence="3">Leaf</tissue>
    </source>
</reference>
<dbReference type="InterPro" id="IPR036312">
    <property type="entry name" value="Bifun_inhib/LTP/seed_sf"/>
</dbReference>
<dbReference type="Proteomes" id="UP001358586">
    <property type="component" value="Chromosome 12"/>
</dbReference>
<sequence length="57" mass="6117">MAQRCSLIKNSIALDAELCLCAIVKVNTLGLVDVDATAQLELLLNACGLHPTRTYIC</sequence>
<name>A0ABR0MWF5_GOSAR</name>
<organism evidence="3 4">
    <name type="scientific">Gossypium arboreum</name>
    <name type="common">Tree cotton</name>
    <name type="synonym">Gossypium nanking</name>
    <dbReference type="NCBI Taxonomy" id="29729"/>
    <lineage>
        <taxon>Eukaryota</taxon>
        <taxon>Viridiplantae</taxon>
        <taxon>Streptophyta</taxon>
        <taxon>Embryophyta</taxon>
        <taxon>Tracheophyta</taxon>
        <taxon>Spermatophyta</taxon>
        <taxon>Magnoliopsida</taxon>
        <taxon>eudicotyledons</taxon>
        <taxon>Gunneridae</taxon>
        <taxon>Pentapetalae</taxon>
        <taxon>rosids</taxon>
        <taxon>malvids</taxon>
        <taxon>Malvales</taxon>
        <taxon>Malvaceae</taxon>
        <taxon>Malvoideae</taxon>
        <taxon>Gossypium</taxon>
    </lineage>
</organism>